<evidence type="ECO:0000256" key="1">
    <source>
        <dbReference type="SAM" id="SignalP"/>
    </source>
</evidence>
<keyword evidence="1" id="KW-0732">Signal</keyword>
<sequence>MVLGILTSIAACPAIIGTTEAVRQGQAQNKREQHRGQKTNLVATCTKNSSQSSQINGGLIVLKNNKLYIAAPSDDDDDPPEDELEFEVPPPHPFTGYFMPHPAHNWSWRGEGLVSTIAPGPPILNWIYVDKDTNEVKYGDKNQSAGHIMGPWNCTKIDRRMTFEGWEGFLAVREKKGEWAVYFDREDDGLKGKVVGRRMLEVEVWRRERKKGREDAENKNYNG</sequence>
<dbReference type="PANTHER" id="PTHR38049">
    <property type="entry name" value="RICIN B LECTIN DOMAIN-CONTAINING PROTEIN"/>
    <property type="match status" value="1"/>
</dbReference>
<dbReference type="AlphaFoldDB" id="A0AA39RA50"/>
<dbReference type="Proteomes" id="UP001166286">
    <property type="component" value="Unassembled WGS sequence"/>
</dbReference>
<protein>
    <submittedName>
        <fullName evidence="2">Uncharacterized protein</fullName>
    </submittedName>
</protein>
<organism evidence="2 3">
    <name type="scientific">Cladonia borealis</name>
    <dbReference type="NCBI Taxonomy" id="184061"/>
    <lineage>
        <taxon>Eukaryota</taxon>
        <taxon>Fungi</taxon>
        <taxon>Dikarya</taxon>
        <taxon>Ascomycota</taxon>
        <taxon>Pezizomycotina</taxon>
        <taxon>Lecanoromycetes</taxon>
        <taxon>OSLEUM clade</taxon>
        <taxon>Lecanoromycetidae</taxon>
        <taxon>Lecanorales</taxon>
        <taxon>Lecanorineae</taxon>
        <taxon>Cladoniaceae</taxon>
        <taxon>Cladonia</taxon>
    </lineage>
</organism>
<keyword evidence="3" id="KW-1185">Reference proteome</keyword>
<evidence type="ECO:0000313" key="3">
    <source>
        <dbReference type="Proteomes" id="UP001166286"/>
    </source>
</evidence>
<comment type="caution">
    <text evidence="2">The sequence shown here is derived from an EMBL/GenBank/DDBJ whole genome shotgun (WGS) entry which is preliminary data.</text>
</comment>
<proteinExistence type="predicted"/>
<accession>A0AA39RA50</accession>
<name>A0AA39RA50_9LECA</name>
<dbReference type="EMBL" id="JAFEKC020000002">
    <property type="protein sequence ID" value="KAK0516635.1"/>
    <property type="molecule type" value="Genomic_DNA"/>
</dbReference>
<feature type="signal peptide" evidence="1">
    <location>
        <begin position="1"/>
        <end position="21"/>
    </location>
</feature>
<gene>
    <name evidence="2" type="ORF">JMJ35_001238</name>
</gene>
<dbReference type="PANTHER" id="PTHR38049:SF2">
    <property type="entry name" value="RICIN B LECTIN DOMAIN-CONTAINING PROTEIN"/>
    <property type="match status" value="1"/>
</dbReference>
<reference evidence="2" key="1">
    <citation type="submission" date="2023-03" db="EMBL/GenBank/DDBJ databases">
        <title>Complete genome of Cladonia borealis.</title>
        <authorList>
            <person name="Park H."/>
        </authorList>
    </citation>
    <scope>NUCLEOTIDE SEQUENCE</scope>
    <source>
        <strain evidence="2">ANT050790</strain>
    </source>
</reference>
<evidence type="ECO:0000313" key="2">
    <source>
        <dbReference type="EMBL" id="KAK0516635.1"/>
    </source>
</evidence>
<feature type="chain" id="PRO_5041435415" evidence="1">
    <location>
        <begin position="22"/>
        <end position="223"/>
    </location>
</feature>